<comment type="caution">
    <text evidence="8">The sequence shown here is derived from an EMBL/GenBank/DDBJ whole genome shotgun (WGS) entry which is preliminary data.</text>
</comment>
<feature type="transmembrane region" description="Helical" evidence="6">
    <location>
        <begin position="20"/>
        <end position="38"/>
    </location>
</feature>
<proteinExistence type="predicted"/>
<name>A0A8J4E4I0_9ACTN</name>
<comment type="subcellular location">
    <subcellularLocation>
        <location evidence="1">Cell membrane</location>
        <topology evidence="1">Multi-pass membrane protein</topology>
    </subcellularLocation>
</comment>
<evidence type="ECO:0000256" key="5">
    <source>
        <dbReference type="ARBA" id="ARBA00023136"/>
    </source>
</evidence>
<dbReference type="InterPro" id="IPR003807">
    <property type="entry name" value="DUF202"/>
</dbReference>
<dbReference type="EMBL" id="BOPG01000072">
    <property type="protein sequence ID" value="GIJ61975.1"/>
    <property type="molecule type" value="Genomic_DNA"/>
</dbReference>
<dbReference type="GO" id="GO:0005886">
    <property type="term" value="C:plasma membrane"/>
    <property type="evidence" value="ECO:0007669"/>
    <property type="project" value="UniProtKB-SubCell"/>
</dbReference>
<keyword evidence="4 6" id="KW-1133">Transmembrane helix</keyword>
<dbReference type="PANTHER" id="PTHR34187:SF2">
    <property type="entry name" value="DUF202 DOMAIN-CONTAINING PROTEIN"/>
    <property type="match status" value="1"/>
</dbReference>
<reference evidence="8" key="1">
    <citation type="submission" date="2021-01" db="EMBL/GenBank/DDBJ databases">
        <title>Whole genome shotgun sequence of Virgisporangium aurantiacum NBRC 16421.</title>
        <authorList>
            <person name="Komaki H."/>
            <person name="Tamura T."/>
        </authorList>
    </citation>
    <scope>NUCLEOTIDE SEQUENCE</scope>
    <source>
        <strain evidence="8">NBRC 16421</strain>
    </source>
</reference>
<evidence type="ECO:0000313" key="9">
    <source>
        <dbReference type="Proteomes" id="UP000612585"/>
    </source>
</evidence>
<feature type="domain" description="DUF202" evidence="7">
    <location>
        <begin position="8"/>
        <end position="74"/>
    </location>
</feature>
<protein>
    <recommendedName>
        <fullName evidence="7">DUF202 domain-containing protein</fullName>
    </recommendedName>
</protein>
<evidence type="ECO:0000256" key="2">
    <source>
        <dbReference type="ARBA" id="ARBA00022475"/>
    </source>
</evidence>
<keyword evidence="9" id="KW-1185">Reference proteome</keyword>
<keyword evidence="3 6" id="KW-0812">Transmembrane</keyword>
<evidence type="ECO:0000313" key="8">
    <source>
        <dbReference type="EMBL" id="GIJ61975.1"/>
    </source>
</evidence>
<dbReference type="PANTHER" id="PTHR34187">
    <property type="entry name" value="FGR18P"/>
    <property type="match status" value="1"/>
</dbReference>
<evidence type="ECO:0000256" key="4">
    <source>
        <dbReference type="ARBA" id="ARBA00022989"/>
    </source>
</evidence>
<evidence type="ECO:0000259" key="7">
    <source>
        <dbReference type="Pfam" id="PF02656"/>
    </source>
</evidence>
<feature type="transmembrane region" description="Helical" evidence="6">
    <location>
        <begin position="50"/>
        <end position="69"/>
    </location>
</feature>
<dbReference type="Pfam" id="PF02656">
    <property type="entry name" value="DUF202"/>
    <property type="match status" value="1"/>
</dbReference>
<keyword evidence="5 6" id="KW-0472">Membrane</keyword>
<evidence type="ECO:0000256" key="1">
    <source>
        <dbReference type="ARBA" id="ARBA00004651"/>
    </source>
</evidence>
<keyword evidence="2" id="KW-1003">Cell membrane</keyword>
<evidence type="ECO:0000256" key="6">
    <source>
        <dbReference type="SAM" id="Phobius"/>
    </source>
</evidence>
<dbReference type="Proteomes" id="UP000612585">
    <property type="component" value="Unassembled WGS sequence"/>
</dbReference>
<evidence type="ECO:0000256" key="3">
    <source>
        <dbReference type="ARBA" id="ARBA00022692"/>
    </source>
</evidence>
<dbReference type="AlphaFoldDB" id="A0A8J4E4I0"/>
<feature type="transmembrane region" description="Helical" evidence="6">
    <location>
        <begin position="89"/>
        <end position="110"/>
    </location>
</feature>
<sequence>MGAEPDPRFSFANERTTLAWLRTALALIAAGVSVDVFLDDLTSVLRKAVAVLLLVLGVACSIGAFVRWARNERALRDRQPLPGTGLGLTLAYALAAVGIVLGVAVLWGALS</sequence>
<organism evidence="8 9">
    <name type="scientific">Virgisporangium aurantiacum</name>
    <dbReference type="NCBI Taxonomy" id="175570"/>
    <lineage>
        <taxon>Bacteria</taxon>
        <taxon>Bacillati</taxon>
        <taxon>Actinomycetota</taxon>
        <taxon>Actinomycetes</taxon>
        <taxon>Micromonosporales</taxon>
        <taxon>Micromonosporaceae</taxon>
        <taxon>Virgisporangium</taxon>
    </lineage>
</organism>
<dbReference type="InterPro" id="IPR052053">
    <property type="entry name" value="IM_YidH-like"/>
</dbReference>
<accession>A0A8J4E4I0</accession>
<gene>
    <name evidence="8" type="ORF">Vau01_094910</name>
</gene>